<name>A0A5S5ANT6_9FIRM</name>
<dbReference type="Pfam" id="PF00395">
    <property type="entry name" value="SLH"/>
    <property type="match status" value="2"/>
</dbReference>
<dbReference type="InterPro" id="IPR032599">
    <property type="entry name" value="YcdB/YcdC_rep_domain"/>
</dbReference>
<gene>
    <name evidence="3" type="ORF">LZ11_01568</name>
</gene>
<comment type="caution">
    <text evidence="3">The sequence shown here is derived from an EMBL/GenBank/DDBJ whole genome shotgun (WGS) entry which is preliminary data.</text>
</comment>
<evidence type="ECO:0000313" key="3">
    <source>
        <dbReference type="EMBL" id="TYP53326.1"/>
    </source>
</evidence>
<feature type="domain" description="SLH" evidence="2">
    <location>
        <begin position="555"/>
        <end position="617"/>
    </location>
</feature>
<evidence type="ECO:0000313" key="4">
    <source>
        <dbReference type="Proteomes" id="UP000322294"/>
    </source>
</evidence>
<accession>A0A5S5ANT6</accession>
<organism evidence="3 4">
    <name type="scientific">Thermosediminibacter litoriperuensis</name>
    <dbReference type="NCBI Taxonomy" id="291989"/>
    <lineage>
        <taxon>Bacteria</taxon>
        <taxon>Bacillati</taxon>
        <taxon>Bacillota</taxon>
        <taxon>Clostridia</taxon>
        <taxon>Thermosediminibacterales</taxon>
        <taxon>Thermosediminibacteraceae</taxon>
        <taxon>Thermosediminibacter</taxon>
    </lineage>
</organism>
<dbReference type="InterPro" id="IPR001119">
    <property type="entry name" value="SLH_dom"/>
</dbReference>
<proteinExistence type="predicted"/>
<dbReference type="PROSITE" id="PS51272">
    <property type="entry name" value="SLH"/>
    <property type="match status" value="2"/>
</dbReference>
<dbReference type="Proteomes" id="UP000322294">
    <property type="component" value="Unassembled WGS sequence"/>
</dbReference>
<evidence type="ECO:0000256" key="1">
    <source>
        <dbReference type="ARBA" id="ARBA00022737"/>
    </source>
</evidence>
<dbReference type="Pfam" id="PF16244">
    <property type="entry name" value="DUF4901"/>
    <property type="match status" value="2"/>
</dbReference>
<protein>
    <submittedName>
        <fullName evidence="3">S-layer family protein</fullName>
    </submittedName>
</protein>
<keyword evidence="1" id="KW-0677">Repeat</keyword>
<reference evidence="3 4" key="1">
    <citation type="submission" date="2019-07" db="EMBL/GenBank/DDBJ databases">
        <title>Genomic Encyclopedia of Type Strains, Phase I: the one thousand microbial genomes (KMG-I) project.</title>
        <authorList>
            <person name="Kyrpides N."/>
        </authorList>
    </citation>
    <scope>NUCLEOTIDE SEQUENCE [LARGE SCALE GENOMIC DNA]</scope>
    <source>
        <strain evidence="3 4">DSM 16647</strain>
    </source>
</reference>
<dbReference type="AlphaFoldDB" id="A0A5S5ANT6"/>
<keyword evidence="4" id="KW-1185">Reference proteome</keyword>
<feature type="domain" description="SLH" evidence="2">
    <location>
        <begin position="685"/>
        <end position="741"/>
    </location>
</feature>
<evidence type="ECO:0000259" key="2">
    <source>
        <dbReference type="PROSITE" id="PS51272"/>
    </source>
</evidence>
<sequence length="741" mass="84361">MNGSRKAHLKYHIREGKHVKRFKAPFVWALILLFILSTVPALALAGENPKFSQEQTVELVKKFFDTSIYDKFSIDFRETPEGRMWNLNWSTSKEPYKRLYVTVDAERGYIIQLSNYSGEDTRKSTLLPKISEEDAKKIAQEFAAKLQPQEFAMTVYRRQDVPPVRPLIDIYTRHYNLYFQRMYEGIPVIDNGFNITVDAFTGEIINYNFRWTFEELPSPEKIISKEDAEKVFLEKSGLTLMYRRFYNYETREQKVKLVYQVNNPHNFYVDAFTGEVLSRGSYGYPIYFDGAGAGAAKQAESELTPQEQKELEATKKLIPKEKAVEVVKKYVEIPGDYEQRYAGLYEDYDNPGRRVWSISWEKTSGKPDDYGSISARVDASTSELLSFDIYDSSRYRNDFKQNLDREDAAKKAGDFLKKVQPEKYLTVKLENPENSQPVPEKTREFVFNYTRQVNGIPFLDNGFSVTVDAQSGKIVSYYSRWYDTTFPEPEGVVDEGQAEKLFLEKVGLQLAYMRFVEPEKSGYRLVYSISPSPSYTFDAFDMKPLDYAGNPIEEKPKPEFTDIKGHWAEKNVQLLVNMGIIDSQGEKFGPDEKITAAEFLKMMLTATGNYPVGKELGIILKFGTSVPPEKDGEEAERIIDAAVRAGFVKKGEVEAEGPITRELMAAILVRAMGYDRVASLQEIYVIKAGDAASVNPAYRGHAAIAMGLGLIKGISGRFLPQAPVTRAQAATVVVRFMSTER</sequence>
<dbReference type="EMBL" id="VNHO01000015">
    <property type="protein sequence ID" value="TYP53326.1"/>
    <property type="molecule type" value="Genomic_DNA"/>
</dbReference>